<sequence length="523" mass="59594">MSQSPKHTPFTAQVEQNKTKIAQEQPVFVQPPSFDSFPDLAIPTPPVPAGPSGWSVPSFSSFPADSSLTRKLAPSGHLAGMPIEDKPGDHSKSKEKKKSKGDDRTRSRQHRDESPSGNHKKRPSGNQNDTYREKRKERRSRSRSRSKDRSSRSHRSEKDYRERDRSETKDRSKSSNNSNSSKRRENSRDRHHHSRSGHRDDRDTRRDDHRTSSHPSRHGSGRARDGSRSPDRKRSRHDETNKDESWSSRRDRDRDRDLEMKSLTSGKLQSSSSQWGNKADEKHKPGTWIIDVKGDRDAFRYGGLDPLTVPRYNRAGGGCVLGLPAHIRIDFEKTRATGDKVIVFKNGGGGNRSSKITRYIDPHATWRDQSQEYKRISRAKAEELARTMNLANEDPSFISLDVRIGSKSKPANDSDSEDSESNSEEDKAIGKKKIDYRDIHGKSVYKEDDEDLLQTTSDQEEEGAESAFDVLMRRRMMLDGELRKDPKQPEKWLEFIAVEDDIDLVSNRRSASAVLDHSTSHFE</sequence>
<dbReference type="PANTHER" id="PTHR13471:SF0">
    <property type="entry name" value="NUCLEAR EXOSOME REGULATOR NRDE2"/>
    <property type="match status" value="1"/>
</dbReference>
<feature type="region of interest" description="Disordered" evidence="4">
    <location>
        <begin position="1"/>
        <end position="282"/>
    </location>
</feature>
<dbReference type="InterPro" id="IPR013633">
    <property type="entry name" value="NRDE-2"/>
</dbReference>
<dbReference type="GO" id="GO:0031048">
    <property type="term" value="P:regulatory ncRNA-mediated heterochromatin formation"/>
    <property type="evidence" value="ECO:0007669"/>
    <property type="project" value="TreeGrafter"/>
</dbReference>
<evidence type="ECO:0000256" key="4">
    <source>
        <dbReference type="SAM" id="MobiDB-lite"/>
    </source>
</evidence>
<feature type="region of interest" description="Disordered" evidence="4">
    <location>
        <begin position="403"/>
        <end position="429"/>
    </location>
</feature>
<feature type="compositionally biased region" description="Acidic residues" evidence="4">
    <location>
        <begin position="414"/>
        <end position="423"/>
    </location>
</feature>
<dbReference type="GO" id="GO:0071013">
    <property type="term" value="C:catalytic step 2 spliceosome"/>
    <property type="evidence" value="ECO:0007669"/>
    <property type="project" value="TreeGrafter"/>
</dbReference>
<feature type="compositionally biased region" description="Basic and acidic residues" evidence="4">
    <location>
        <begin position="100"/>
        <end position="114"/>
    </location>
</feature>
<feature type="compositionally biased region" description="Basic residues" evidence="4">
    <location>
        <begin position="133"/>
        <end position="144"/>
    </location>
</feature>
<feature type="non-terminal residue" evidence="5">
    <location>
        <position position="1"/>
    </location>
</feature>
<comment type="similarity">
    <text evidence="2">Belongs to the NRDE2 family.</text>
</comment>
<evidence type="ECO:0000256" key="1">
    <source>
        <dbReference type="ARBA" id="ARBA00004123"/>
    </source>
</evidence>
<evidence type="ECO:0000313" key="6">
    <source>
        <dbReference type="Proteomes" id="UP000703661"/>
    </source>
</evidence>
<dbReference type="Proteomes" id="UP000703661">
    <property type="component" value="Unassembled WGS sequence"/>
</dbReference>
<dbReference type="GO" id="GO:1902369">
    <property type="term" value="P:negative regulation of RNA catabolic process"/>
    <property type="evidence" value="ECO:0007669"/>
    <property type="project" value="TreeGrafter"/>
</dbReference>
<accession>A0A9P6MZX4</accession>
<keyword evidence="6" id="KW-1185">Reference proteome</keyword>
<comment type="caution">
    <text evidence="5">The sequence shown here is derived from an EMBL/GenBank/DDBJ whole genome shotgun (WGS) entry which is preliminary data.</text>
</comment>
<organism evidence="5 6">
    <name type="scientific">Entomortierella chlamydospora</name>
    <dbReference type="NCBI Taxonomy" id="101097"/>
    <lineage>
        <taxon>Eukaryota</taxon>
        <taxon>Fungi</taxon>
        <taxon>Fungi incertae sedis</taxon>
        <taxon>Mucoromycota</taxon>
        <taxon>Mortierellomycotina</taxon>
        <taxon>Mortierellomycetes</taxon>
        <taxon>Mortierellales</taxon>
        <taxon>Mortierellaceae</taxon>
        <taxon>Entomortierella</taxon>
    </lineage>
</organism>
<feature type="compositionally biased region" description="Polar residues" evidence="4">
    <location>
        <begin position="1"/>
        <end position="22"/>
    </location>
</feature>
<evidence type="ECO:0000256" key="3">
    <source>
        <dbReference type="ARBA" id="ARBA00023242"/>
    </source>
</evidence>
<dbReference type="AlphaFoldDB" id="A0A9P6MZX4"/>
<reference evidence="5" key="1">
    <citation type="journal article" date="2020" name="Fungal Divers.">
        <title>Resolving the Mortierellaceae phylogeny through synthesis of multi-gene phylogenetics and phylogenomics.</title>
        <authorList>
            <person name="Vandepol N."/>
            <person name="Liber J."/>
            <person name="Desiro A."/>
            <person name="Na H."/>
            <person name="Kennedy M."/>
            <person name="Barry K."/>
            <person name="Grigoriev I.V."/>
            <person name="Miller A.N."/>
            <person name="O'Donnell K."/>
            <person name="Stajich J.E."/>
            <person name="Bonito G."/>
        </authorList>
    </citation>
    <scope>NUCLEOTIDE SEQUENCE</scope>
    <source>
        <strain evidence="5">NRRL 2769</strain>
    </source>
</reference>
<feature type="compositionally biased region" description="Basic and acidic residues" evidence="4">
    <location>
        <begin position="222"/>
        <end position="260"/>
    </location>
</feature>
<feature type="compositionally biased region" description="Low complexity" evidence="4">
    <location>
        <begin position="261"/>
        <end position="274"/>
    </location>
</feature>
<feature type="compositionally biased region" description="Basic and acidic residues" evidence="4">
    <location>
        <begin position="83"/>
        <end position="92"/>
    </location>
</feature>
<evidence type="ECO:0000313" key="5">
    <source>
        <dbReference type="EMBL" id="KAG0020050.1"/>
    </source>
</evidence>
<protein>
    <submittedName>
        <fullName evidence="5">Uncharacterized protein</fullName>
    </submittedName>
</protein>
<gene>
    <name evidence="5" type="ORF">BGZ80_004851</name>
</gene>
<comment type="subcellular location">
    <subcellularLocation>
        <location evidence="1">Nucleus</location>
    </subcellularLocation>
</comment>
<name>A0A9P6MZX4_9FUNG</name>
<keyword evidence="3" id="KW-0539">Nucleus</keyword>
<dbReference type="PANTHER" id="PTHR13471">
    <property type="entry name" value="TETRATRICOPEPTIDE-LIKE HELICAL"/>
    <property type="match status" value="1"/>
</dbReference>
<feature type="compositionally biased region" description="Basic and acidic residues" evidence="4">
    <location>
        <begin position="197"/>
        <end position="211"/>
    </location>
</feature>
<feature type="compositionally biased region" description="Polar residues" evidence="4">
    <location>
        <begin position="55"/>
        <end position="69"/>
    </location>
</feature>
<evidence type="ECO:0000256" key="2">
    <source>
        <dbReference type="ARBA" id="ARBA00009265"/>
    </source>
</evidence>
<proteinExistence type="inferred from homology"/>
<dbReference type="EMBL" id="JAAAID010000243">
    <property type="protein sequence ID" value="KAG0020050.1"/>
    <property type="molecule type" value="Genomic_DNA"/>
</dbReference>
<feature type="compositionally biased region" description="Basic and acidic residues" evidence="4">
    <location>
        <begin position="145"/>
        <end position="173"/>
    </location>
</feature>